<organism evidence="3 4">
    <name type="scientific">Coniochaeta pulveracea</name>
    <dbReference type="NCBI Taxonomy" id="177199"/>
    <lineage>
        <taxon>Eukaryota</taxon>
        <taxon>Fungi</taxon>
        <taxon>Dikarya</taxon>
        <taxon>Ascomycota</taxon>
        <taxon>Pezizomycotina</taxon>
        <taxon>Sordariomycetes</taxon>
        <taxon>Sordariomycetidae</taxon>
        <taxon>Coniochaetales</taxon>
        <taxon>Coniochaetaceae</taxon>
        <taxon>Coniochaeta</taxon>
    </lineage>
</organism>
<feature type="domain" description="Calcineurin-like phosphoesterase" evidence="2">
    <location>
        <begin position="12"/>
        <end position="236"/>
    </location>
</feature>
<dbReference type="EMBL" id="QVQW01000029">
    <property type="protein sequence ID" value="RKU44614.1"/>
    <property type="molecule type" value="Genomic_DNA"/>
</dbReference>
<dbReference type="Gene3D" id="3.60.21.10">
    <property type="match status" value="1"/>
</dbReference>
<dbReference type="CDD" id="cd07379">
    <property type="entry name" value="MPP_239FB"/>
    <property type="match status" value="1"/>
</dbReference>
<dbReference type="GO" id="GO:0016787">
    <property type="term" value="F:hydrolase activity"/>
    <property type="evidence" value="ECO:0007669"/>
    <property type="project" value="InterPro"/>
</dbReference>
<proteinExistence type="predicted"/>
<evidence type="ECO:0000259" key="2">
    <source>
        <dbReference type="Pfam" id="PF00149"/>
    </source>
</evidence>
<dbReference type="PANTHER" id="PTHR12905:SF0">
    <property type="entry name" value="CALCINEURIN-LIKE PHOSPHOESTERASE DOMAIN-CONTAINING PROTEIN"/>
    <property type="match status" value="1"/>
</dbReference>
<gene>
    <name evidence="3" type="ORF">DL546_006571</name>
</gene>
<keyword evidence="4" id="KW-1185">Reference proteome</keyword>
<evidence type="ECO:0000313" key="4">
    <source>
        <dbReference type="Proteomes" id="UP000275385"/>
    </source>
</evidence>
<dbReference type="Pfam" id="PF00149">
    <property type="entry name" value="Metallophos"/>
    <property type="match status" value="1"/>
</dbReference>
<evidence type="ECO:0000313" key="3">
    <source>
        <dbReference type="EMBL" id="RKU44614.1"/>
    </source>
</evidence>
<protein>
    <recommendedName>
        <fullName evidence="2">Calcineurin-like phosphoesterase domain-containing protein</fullName>
    </recommendedName>
</protein>
<feature type="region of interest" description="Disordered" evidence="1">
    <location>
        <begin position="278"/>
        <end position="307"/>
    </location>
</feature>
<reference evidence="3 4" key="1">
    <citation type="submission" date="2018-08" db="EMBL/GenBank/DDBJ databases">
        <title>Draft genome of the lignicolous fungus Coniochaeta pulveracea.</title>
        <authorList>
            <person name="Borstlap C.J."/>
            <person name="De Witt R.N."/>
            <person name="Botha A."/>
            <person name="Volschenk H."/>
        </authorList>
    </citation>
    <scope>NUCLEOTIDE SEQUENCE [LARGE SCALE GENOMIC DNA]</scope>
    <source>
        <strain evidence="3 4">CAB683</strain>
    </source>
</reference>
<sequence>MLILSDTHGRDLKGVALPKADVVLHCGDLTRNSRSEDFERTLAMLRAIDAPLKLAIPGNHDFSLEPDYWRWTRDRSHPAQQQQQQHDHSRVHVPAQASRTGDEDGDEARASWELFYHAARRDSIFLLPQGTHTFVLPREVGGARLRIFASPLTPRLGNWGFQYDRSNPHKWIIPPMTPSADEAVDVVITHGPPRGIRDGAGMMGQEGVMSGAGCAGLLAAVERARPRVHCFGHIHGAWGAELVAWKRKMDALGAGKARAPTLGNLVDAQRSRVMVSLPSASKAEPANGRERILGDGSPPVRVMRPHESSPREEAGCFAIDIAADGEPEVERGAQTLFINAAVEFPRRIPWLVDIDLPLAGEDDVAAAAKTMSHMLAAEAPFAEPEPLHTIEVYLDYTCPFSAKMFKTLHDDLFPRFSSGASPLGGVSSPLGRRIQFILRPQIQPWHPSSTLTHEAAVAVALLAPEKFIAFAAALYAHQQDYFDVNVVNETRNQTYRKLARLAKESVGLDEETVYKQLEIPEKPAEDGGLNVGNKVTDDLKVLVKMARLVGVHVSPTVYLDGVEVKEISSSWSADQWVEWLTGKVIPKVDVGVLSEKGKLGASHV</sequence>
<dbReference type="AlphaFoldDB" id="A0A420Y9N5"/>
<dbReference type="PANTHER" id="PTHR12905">
    <property type="entry name" value="METALLOPHOSPHOESTERASE"/>
    <property type="match status" value="1"/>
</dbReference>
<dbReference type="Proteomes" id="UP000275385">
    <property type="component" value="Unassembled WGS sequence"/>
</dbReference>
<dbReference type="SUPFAM" id="SSF52833">
    <property type="entry name" value="Thioredoxin-like"/>
    <property type="match status" value="1"/>
</dbReference>
<dbReference type="InterPro" id="IPR036249">
    <property type="entry name" value="Thioredoxin-like_sf"/>
</dbReference>
<comment type="caution">
    <text evidence="3">The sequence shown here is derived from an EMBL/GenBank/DDBJ whole genome shotgun (WGS) entry which is preliminary data.</text>
</comment>
<dbReference type="Gene3D" id="3.40.30.10">
    <property type="entry name" value="Glutaredoxin"/>
    <property type="match status" value="1"/>
</dbReference>
<feature type="region of interest" description="Disordered" evidence="1">
    <location>
        <begin position="74"/>
        <end position="106"/>
    </location>
</feature>
<evidence type="ECO:0000256" key="1">
    <source>
        <dbReference type="SAM" id="MobiDB-lite"/>
    </source>
</evidence>
<accession>A0A420Y9N5</accession>
<dbReference type="OrthoDB" id="37297at2759"/>
<dbReference type="InterPro" id="IPR029052">
    <property type="entry name" value="Metallo-depent_PP-like"/>
</dbReference>
<name>A0A420Y9N5_9PEZI</name>
<dbReference type="SUPFAM" id="SSF56300">
    <property type="entry name" value="Metallo-dependent phosphatases"/>
    <property type="match status" value="1"/>
</dbReference>
<dbReference type="InterPro" id="IPR004843">
    <property type="entry name" value="Calcineurin-like_PHP"/>
</dbReference>
<dbReference type="InterPro" id="IPR051693">
    <property type="entry name" value="UPF0046_metallophosphoest"/>
</dbReference>